<keyword evidence="8" id="KW-0769">Symport</keyword>
<protein>
    <recommendedName>
        <fullName evidence="4">Ileal sodium/bile acid cotransporter</fullName>
    </recommendedName>
    <alternativeName>
        <fullName evidence="18">Apical sodium-dependent bile acid transporter</fullName>
    </alternativeName>
    <alternativeName>
        <fullName evidence="20">Ileal Na(+)/bile acid cotransporter</fullName>
    </alternativeName>
    <alternativeName>
        <fullName evidence="16">Ileal sodium-dependent bile acid transporter</fullName>
    </alternativeName>
    <alternativeName>
        <fullName evidence="19">Na(+)-dependent ileal bile acid transporter</fullName>
    </alternativeName>
    <alternativeName>
        <fullName evidence="17">Solute carrier family 10 member 2</fullName>
    </alternativeName>
</protein>
<keyword evidence="11" id="KW-0445">Lipid transport</keyword>
<dbReference type="PANTHER" id="PTHR10361:SF19">
    <property type="entry name" value="ILEAL SODIUM_BILE ACID COTRANSPORTER"/>
    <property type="match status" value="1"/>
</dbReference>
<comment type="similarity">
    <text evidence="2">Belongs to the bile acid:sodium symporter (BASS) (TC 2.A.28) family.</text>
</comment>
<comment type="catalytic activity">
    <reaction evidence="24">
        <text>tauroallocholate(out) + 2 Na(+)(out) = tauroallocholate(in) + 2 Na(+)(in)</text>
        <dbReference type="Rhea" id="RHEA:51840"/>
        <dbReference type="ChEBI" id="CHEBI:29101"/>
        <dbReference type="ChEBI" id="CHEBI:191406"/>
    </reaction>
</comment>
<dbReference type="AlphaFoldDB" id="A0A9Q0DTX3"/>
<keyword evidence="15" id="KW-0739">Sodium transport</keyword>
<keyword evidence="10" id="KW-0915">Sodium</keyword>
<keyword evidence="6" id="KW-0597">Phosphoprotein</keyword>
<evidence type="ECO:0000256" key="2">
    <source>
        <dbReference type="ARBA" id="ARBA00006528"/>
    </source>
</evidence>
<comment type="caution">
    <text evidence="32">The sequence shown here is derived from an EMBL/GenBank/DDBJ whole genome shotgun (WGS) entry which is preliminary data.</text>
</comment>
<dbReference type="EMBL" id="JANIIK010000112">
    <property type="protein sequence ID" value="KAJ3593523.1"/>
    <property type="molecule type" value="Genomic_DNA"/>
</dbReference>
<comment type="catalytic activity">
    <reaction evidence="29">
        <text>taurochenodeoxycholate(out) + 2 Na(+)(out) = taurochenodeoxycholate(in) + 2 Na(+)(in)</text>
        <dbReference type="Rhea" id="RHEA:71923"/>
        <dbReference type="ChEBI" id="CHEBI:9407"/>
        <dbReference type="ChEBI" id="CHEBI:29101"/>
    </reaction>
</comment>
<evidence type="ECO:0000256" key="9">
    <source>
        <dbReference type="ARBA" id="ARBA00022989"/>
    </source>
</evidence>
<evidence type="ECO:0000256" key="21">
    <source>
        <dbReference type="ARBA" id="ARBA00034215"/>
    </source>
</evidence>
<evidence type="ECO:0000256" key="17">
    <source>
        <dbReference type="ARBA" id="ARBA00031381"/>
    </source>
</evidence>
<dbReference type="OrthoDB" id="203097at2759"/>
<keyword evidence="7 31" id="KW-0812">Transmembrane</keyword>
<organism evidence="32 33">
    <name type="scientific">Muraenolepis orangiensis</name>
    <name type="common">Patagonian moray cod</name>
    <dbReference type="NCBI Taxonomy" id="630683"/>
    <lineage>
        <taxon>Eukaryota</taxon>
        <taxon>Metazoa</taxon>
        <taxon>Chordata</taxon>
        <taxon>Craniata</taxon>
        <taxon>Vertebrata</taxon>
        <taxon>Euteleostomi</taxon>
        <taxon>Actinopterygii</taxon>
        <taxon>Neopterygii</taxon>
        <taxon>Teleostei</taxon>
        <taxon>Neoteleostei</taxon>
        <taxon>Acanthomorphata</taxon>
        <taxon>Zeiogadaria</taxon>
        <taxon>Gadariae</taxon>
        <taxon>Gadiformes</taxon>
        <taxon>Muraenolepidoidei</taxon>
        <taxon>Muraenolepididae</taxon>
        <taxon>Muraenolepis</taxon>
    </lineage>
</organism>
<evidence type="ECO:0000256" key="12">
    <source>
        <dbReference type="ARBA" id="ARBA00023065"/>
    </source>
</evidence>
<evidence type="ECO:0000256" key="6">
    <source>
        <dbReference type="ARBA" id="ARBA00022553"/>
    </source>
</evidence>
<keyword evidence="33" id="KW-1185">Reference proteome</keyword>
<evidence type="ECO:0000256" key="10">
    <source>
        <dbReference type="ARBA" id="ARBA00023053"/>
    </source>
</evidence>
<evidence type="ECO:0000256" key="28">
    <source>
        <dbReference type="ARBA" id="ARBA00048327"/>
    </source>
</evidence>
<dbReference type="Gene3D" id="1.20.1530.20">
    <property type="match status" value="1"/>
</dbReference>
<keyword evidence="13 31" id="KW-0472">Membrane</keyword>
<feature type="transmembrane region" description="Helical" evidence="31">
    <location>
        <begin position="97"/>
        <end position="120"/>
    </location>
</feature>
<dbReference type="InterPro" id="IPR002657">
    <property type="entry name" value="BilAc:Na_symport/Acr3"/>
</dbReference>
<evidence type="ECO:0000256" key="13">
    <source>
        <dbReference type="ARBA" id="ARBA00023136"/>
    </source>
</evidence>
<evidence type="ECO:0000256" key="24">
    <source>
        <dbReference type="ARBA" id="ARBA00047311"/>
    </source>
</evidence>
<dbReference type="GO" id="GO:0016324">
    <property type="term" value="C:apical plasma membrane"/>
    <property type="evidence" value="ECO:0007669"/>
    <property type="project" value="TreeGrafter"/>
</dbReference>
<evidence type="ECO:0000313" key="32">
    <source>
        <dbReference type="EMBL" id="KAJ3593523.1"/>
    </source>
</evidence>
<comment type="catalytic activity">
    <reaction evidence="25">
        <text>tauroursodeoxycholate(out) + 2 Na(+)(out) = tauroursodeoxycholate(in) + 2 Na(+)(in)</text>
        <dbReference type="Rhea" id="RHEA:71927"/>
        <dbReference type="ChEBI" id="CHEBI:29101"/>
        <dbReference type="ChEBI" id="CHEBI:132028"/>
    </reaction>
</comment>
<evidence type="ECO:0000256" key="18">
    <source>
        <dbReference type="ARBA" id="ARBA00032438"/>
    </source>
</evidence>
<keyword evidence="12" id="KW-0406">Ion transport</keyword>
<dbReference type="PANTHER" id="PTHR10361">
    <property type="entry name" value="SODIUM-BILE ACID COTRANSPORTER"/>
    <property type="match status" value="1"/>
</dbReference>
<evidence type="ECO:0000256" key="3">
    <source>
        <dbReference type="ARBA" id="ARBA00011407"/>
    </source>
</evidence>
<dbReference type="FunFam" id="1.20.1530.20:FF:000010">
    <property type="entry name" value="Solute carrier family 10 member 6"/>
    <property type="match status" value="1"/>
</dbReference>
<evidence type="ECO:0000256" key="25">
    <source>
        <dbReference type="ARBA" id="ARBA00047596"/>
    </source>
</evidence>
<dbReference type="GO" id="GO:0008508">
    <property type="term" value="F:bile acid:sodium symporter activity"/>
    <property type="evidence" value="ECO:0007669"/>
    <property type="project" value="TreeGrafter"/>
</dbReference>
<sequence>MTISHVLCLHNASVCSGTSCLIPPSNYNDILSLALSTVLTVMLAMVMFAMGCTVDALKLWGHIKRPWGIFIGFLCQFGIMPFTAFALSMAFDVLPLQAIVIIIMGCCPGGSSSNIICYWLDGDMDLSVSMTACSSILALGMMPLCLLIYTSMWTSTDTIQIPYESIGITLVALLIPIALGIYVKHKKPLLAKKILKIGSIMGISLIVIIAVVGGVLYQSSWTISPSLWIIGAIYPFVGFSLGFLMARFVGQPWFRCRTIALETGLQNAQLCSTIVQLSFSQEDLEIMFSFPLIYSIFQLVVSGLFVAAYQVYRRYIASGGESSDEDGDAMPSCEDEGKKDYALENGGFVNGDINEKATYTPNQI</sequence>
<comment type="subunit">
    <text evidence="3">Monomer and homodimer.</text>
</comment>
<evidence type="ECO:0000256" key="14">
    <source>
        <dbReference type="ARBA" id="ARBA00023180"/>
    </source>
</evidence>
<gene>
    <name evidence="32" type="ORF">NHX12_005857</name>
</gene>
<comment type="catalytic activity">
    <reaction evidence="30">
        <text>tauronorcholate(out) + 2 Na(+)(out) = tauronorcholate(in) + 2 Na(+)(in)</text>
        <dbReference type="Rhea" id="RHEA:71915"/>
        <dbReference type="ChEBI" id="CHEBI:29101"/>
        <dbReference type="ChEBI" id="CHEBI:191405"/>
    </reaction>
</comment>
<evidence type="ECO:0000256" key="19">
    <source>
        <dbReference type="ARBA" id="ARBA00033014"/>
    </source>
</evidence>
<evidence type="ECO:0000256" key="30">
    <source>
        <dbReference type="ARBA" id="ARBA00049276"/>
    </source>
</evidence>
<evidence type="ECO:0000256" key="29">
    <source>
        <dbReference type="ARBA" id="ARBA00048338"/>
    </source>
</evidence>
<name>A0A9Q0DTX3_9TELE</name>
<keyword evidence="9 31" id="KW-1133">Transmembrane helix</keyword>
<dbReference type="Pfam" id="PF01758">
    <property type="entry name" value="SBF"/>
    <property type="match status" value="1"/>
</dbReference>
<feature type="transmembrane region" description="Helical" evidence="31">
    <location>
        <begin position="165"/>
        <end position="183"/>
    </location>
</feature>
<evidence type="ECO:0000256" key="20">
    <source>
        <dbReference type="ARBA" id="ARBA00033223"/>
    </source>
</evidence>
<reference evidence="32" key="1">
    <citation type="submission" date="2022-07" db="EMBL/GenBank/DDBJ databases">
        <title>Chromosome-level genome of Muraenolepis orangiensis.</title>
        <authorList>
            <person name="Kim J."/>
        </authorList>
    </citation>
    <scope>NUCLEOTIDE SEQUENCE</scope>
    <source>
        <strain evidence="32">KU_S4_2022</strain>
        <tissue evidence="32">Muscle</tissue>
    </source>
</reference>
<evidence type="ECO:0000256" key="16">
    <source>
        <dbReference type="ARBA" id="ARBA00030792"/>
    </source>
</evidence>
<comment type="catalytic activity">
    <reaction evidence="26">
        <text>taurodeoxycholate(out) + 2 Na(+)(out) = taurodeoxycholate(in) + 2 Na(+)(in)</text>
        <dbReference type="Rhea" id="RHEA:72087"/>
        <dbReference type="ChEBI" id="CHEBI:29101"/>
        <dbReference type="ChEBI" id="CHEBI:36261"/>
    </reaction>
</comment>
<comment type="subcellular location">
    <subcellularLocation>
        <location evidence="1">Membrane</location>
        <topology evidence="1">Multi-pass membrane protein</topology>
    </subcellularLocation>
</comment>
<evidence type="ECO:0000256" key="4">
    <source>
        <dbReference type="ARBA" id="ARBA00013351"/>
    </source>
</evidence>
<feature type="transmembrane region" description="Helical" evidence="31">
    <location>
        <begin position="291"/>
        <end position="312"/>
    </location>
</feature>
<evidence type="ECO:0000256" key="5">
    <source>
        <dbReference type="ARBA" id="ARBA00022448"/>
    </source>
</evidence>
<evidence type="ECO:0000256" key="27">
    <source>
        <dbReference type="ARBA" id="ARBA00048013"/>
    </source>
</evidence>
<dbReference type="InterPro" id="IPR004710">
    <property type="entry name" value="Bilac:Na_transpt"/>
</dbReference>
<dbReference type="NCBIfam" id="TIGR00841">
    <property type="entry name" value="bass"/>
    <property type="match status" value="1"/>
</dbReference>
<dbReference type="Proteomes" id="UP001148018">
    <property type="component" value="Unassembled WGS sequence"/>
</dbReference>
<accession>A0A9Q0DTX3</accession>
<evidence type="ECO:0000256" key="31">
    <source>
        <dbReference type="SAM" id="Phobius"/>
    </source>
</evidence>
<evidence type="ECO:0000256" key="23">
    <source>
        <dbReference type="ARBA" id="ARBA00046038"/>
    </source>
</evidence>
<evidence type="ECO:0000256" key="22">
    <source>
        <dbReference type="ARBA" id="ARBA00034231"/>
    </source>
</evidence>
<dbReference type="InterPro" id="IPR038770">
    <property type="entry name" value="Na+/solute_symporter_sf"/>
</dbReference>
<keyword evidence="14" id="KW-0325">Glycoprotein</keyword>
<evidence type="ECO:0000313" key="33">
    <source>
        <dbReference type="Proteomes" id="UP001148018"/>
    </source>
</evidence>
<evidence type="ECO:0000256" key="11">
    <source>
        <dbReference type="ARBA" id="ARBA00023055"/>
    </source>
</evidence>
<comment type="catalytic activity">
    <reaction evidence="27">
        <text>tauro-beta-muricholate(out) + 2 Na(+)(out) = tauro-beta-muricholate(in) + 2 Na(+)(in)</text>
        <dbReference type="Rhea" id="RHEA:72179"/>
        <dbReference type="ChEBI" id="CHEBI:29101"/>
        <dbReference type="ChEBI" id="CHEBI:133064"/>
    </reaction>
</comment>
<evidence type="ECO:0000256" key="1">
    <source>
        <dbReference type="ARBA" id="ARBA00004141"/>
    </source>
</evidence>
<comment type="catalytic activity">
    <reaction evidence="21">
        <text>glycocholate(out) + 2 Na(+)(out) = glycocholate(in) + 2 Na(+)(in)</text>
        <dbReference type="Rhea" id="RHEA:71935"/>
        <dbReference type="ChEBI" id="CHEBI:29101"/>
        <dbReference type="ChEBI" id="CHEBI:29746"/>
    </reaction>
</comment>
<evidence type="ECO:0000256" key="8">
    <source>
        <dbReference type="ARBA" id="ARBA00022847"/>
    </source>
</evidence>
<evidence type="ECO:0000256" key="26">
    <source>
        <dbReference type="ARBA" id="ARBA00047743"/>
    </source>
</evidence>
<feature type="transmembrane region" description="Helical" evidence="31">
    <location>
        <begin position="69"/>
        <end position="91"/>
    </location>
</feature>
<evidence type="ECO:0000256" key="7">
    <source>
        <dbReference type="ARBA" id="ARBA00022692"/>
    </source>
</evidence>
<feature type="transmembrane region" description="Helical" evidence="31">
    <location>
        <begin position="33"/>
        <end position="57"/>
    </location>
</feature>
<proteinExistence type="inferred from homology"/>
<feature type="transmembrane region" description="Helical" evidence="31">
    <location>
        <begin position="132"/>
        <end position="153"/>
    </location>
</feature>
<comment type="function">
    <text evidence="23">Plays a critical role in the sodium-dependent reabsorption of bile acids from the lumen of the small intestine. Transports various bile acids, unconjugated or conjugated, such as cholate and taurocholate. Also responsible for bile acid transport in the renal proximal tubules, a salvage mechanism that helps conserve bile acids. Works collaboratively with the Na(+)-taurocholate cotransporting polypeptide (NTCP), the organic solute transporter (OST), and the bile salt export pump (BSEP), to ensure efficacious biological recycling of bile acids during enterohepatic circulation.</text>
</comment>
<comment type="catalytic activity">
    <reaction evidence="28">
        <text>taurocholate(out) + 2 Na(+)(out) = taurocholate(in) + 2 Na(+)(in)</text>
        <dbReference type="Rhea" id="RHEA:71875"/>
        <dbReference type="ChEBI" id="CHEBI:29101"/>
        <dbReference type="ChEBI" id="CHEBI:36257"/>
    </reaction>
</comment>
<evidence type="ECO:0000256" key="15">
    <source>
        <dbReference type="ARBA" id="ARBA00023201"/>
    </source>
</evidence>
<feature type="transmembrane region" description="Helical" evidence="31">
    <location>
        <begin position="195"/>
        <end position="217"/>
    </location>
</feature>
<feature type="transmembrane region" description="Helical" evidence="31">
    <location>
        <begin position="223"/>
        <end position="246"/>
    </location>
</feature>
<comment type="catalytic activity">
    <reaction evidence="22">
        <text>cholate(out) + 2 Na(+)(out) = cholate(in) + 2 Na(+)(in)</text>
        <dbReference type="Rhea" id="RHEA:71911"/>
        <dbReference type="ChEBI" id="CHEBI:29101"/>
        <dbReference type="ChEBI" id="CHEBI:29747"/>
    </reaction>
</comment>
<keyword evidence="5" id="KW-0813">Transport</keyword>